<dbReference type="Pfam" id="PF00535">
    <property type="entry name" value="Glycos_transf_2"/>
    <property type="match status" value="1"/>
</dbReference>
<dbReference type="EMBL" id="FNZE01000002">
    <property type="protein sequence ID" value="SEI82159.1"/>
    <property type="molecule type" value="Genomic_DNA"/>
</dbReference>
<gene>
    <name evidence="3" type="ORF">SAMN05216201_102322</name>
</gene>
<dbReference type="OrthoDB" id="9802649at2"/>
<keyword evidence="1" id="KW-0472">Membrane</keyword>
<dbReference type="PANTHER" id="PTHR43685:SF11">
    <property type="entry name" value="GLYCOSYLTRANSFERASE TAGX-RELATED"/>
    <property type="match status" value="1"/>
</dbReference>
<feature type="domain" description="Glycosyltransferase 2-like" evidence="2">
    <location>
        <begin position="9"/>
        <end position="174"/>
    </location>
</feature>
<keyword evidence="3" id="KW-0808">Transferase</keyword>
<keyword evidence="1" id="KW-1003">Cell membrane</keyword>
<keyword evidence="1" id="KW-0997">Cell inner membrane</keyword>
<dbReference type="InterPro" id="IPR050834">
    <property type="entry name" value="Glycosyltransf_2"/>
</dbReference>
<accession>A0A1H6TPZ7</accession>
<dbReference type="PANTHER" id="PTHR43685">
    <property type="entry name" value="GLYCOSYLTRANSFERASE"/>
    <property type="match status" value="1"/>
</dbReference>
<name>A0A1H6TPZ7_9PSED</name>
<dbReference type="Proteomes" id="UP000242930">
    <property type="component" value="Unassembled WGS sequence"/>
</dbReference>
<reference evidence="4" key="1">
    <citation type="submission" date="2016-10" db="EMBL/GenBank/DDBJ databases">
        <authorList>
            <person name="Varghese N."/>
            <person name="Submissions S."/>
        </authorList>
    </citation>
    <scope>NUCLEOTIDE SEQUENCE [LARGE SCALE GENOMIC DNA]</scope>
    <source>
        <strain evidence="4">LMG 25967</strain>
    </source>
</reference>
<organism evidence="3 4">
    <name type="scientific">Pseudomonas linyingensis</name>
    <dbReference type="NCBI Taxonomy" id="915471"/>
    <lineage>
        <taxon>Bacteria</taxon>
        <taxon>Pseudomonadati</taxon>
        <taxon>Pseudomonadota</taxon>
        <taxon>Gammaproteobacteria</taxon>
        <taxon>Pseudomonadales</taxon>
        <taxon>Pseudomonadaceae</taxon>
        <taxon>Pseudomonas</taxon>
    </lineage>
</organism>
<dbReference type="AlphaFoldDB" id="A0A1H6TPZ7"/>
<evidence type="ECO:0000313" key="4">
    <source>
        <dbReference type="Proteomes" id="UP000242930"/>
    </source>
</evidence>
<dbReference type="Gene3D" id="3.90.550.10">
    <property type="entry name" value="Spore Coat Polysaccharide Biosynthesis Protein SpsA, Chain A"/>
    <property type="match status" value="1"/>
</dbReference>
<evidence type="ECO:0000259" key="2">
    <source>
        <dbReference type="Pfam" id="PF00535"/>
    </source>
</evidence>
<proteinExistence type="predicted"/>
<evidence type="ECO:0000313" key="3">
    <source>
        <dbReference type="EMBL" id="SEI82159.1"/>
    </source>
</evidence>
<dbReference type="CDD" id="cd00761">
    <property type="entry name" value="Glyco_tranf_GTA_type"/>
    <property type="match status" value="1"/>
</dbReference>
<dbReference type="SUPFAM" id="SSF53448">
    <property type="entry name" value="Nucleotide-diphospho-sugar transferases"/>
    <property type="match status" value="1"/>
</dbReference>
<dbReference type="RefSeq" id="WP_090307161.1">
    <property type="nucleotide sequence ID" value="NZ_FNZE01000002.1"/>
</dbReference>
<dbReference type="InterPro" id="IPR001173">
    <property type="entry name" value="Glyco_trans_2-like"/>
</dbReference>
<keyword evidence="4" id="KW-1185">Reference proteome</keyword>
<sequence>MTPSEPLISVVIPAYNYARTLPRALVSVLVQLDEAAAELIVIDDGSTDSTPQVIAALQTEHPGCFRAIRKENGGLSSVRNRGIREARGPYLMFLDADDELAPGALAAVERHLAEHPTTRMVIGGHYAVWDDGKRREHLPAALPASPLERLRGYLLDKRIALSNGACAMHREVFERGDYPERFRSAEDIPVFAQTLANYPCTVLAQPLALIHKHDDSLRHQFSHAKAGGLALVDEVFAPQRLGSEFQGLKRAFYVQRCLSLFRSAWLAGDVEAAKEYFRAALKQDWRVLLKGSYARKALRLWLGRRP</sequence>
<dbReference type="STRING" id="915471.SAMN05216201_102322"/>
<protein>
    <submittedName>
        <fullName evidence="3">Glycosyl transferase family 2</fullName>
    </submittedName>
</protein>
<dbReference type="InterPro" id="IPR029044">
    <property type="entry name" value="Nucleotide-diphossugar_trans"/>
</dbReference>
<evidence type="ECO:0000256" key="1">
    <source>
        <dbReference type="ARBA" id="ARBA00022519"/>
    </source>
</evidence>
<dbReference type="GO" id="GO:0016740">
    <property type="term" value="F:transferase activity"/>
    <property type="evidence" value="ECO:0007669"/>
    <property type="project" value="UniProtKB-KW"/>
</dbReference>